<dbReference type="PANTHER" id="PTHR12835:SF5">
    <property type="entry name" value="BIOTIN--PROTEIN LIGASE"/>
    <property type="match status" value="1"/>
</dbReference>
<dbReference type="Pfam" id="PF03099">
    <property type="entry name" value="BPL_LplA_LipB"/>
    <property type="match status" value="1"/>
</dbReference>
<evidence type="ECO:0000313" key="3">
    <source>
        <dbReference type="EMBL" id="MDM7855728.1"/>
    </source>
</evidence>
<dbReference type="PANTHER" id="PTHR12835">
    <property type="entry name" value="BIOTIN PROTEIN LIGASE"/>
    <property type="match status" value="1"/>
</dbReference>
<evidence type="ECO:0000313" key="4">
    <source>
        <dbReference type="Proteomes" id="UP001529338"/>
    </source>
</evidence>
<organism evidence="3 4">
    <name type="scientific">Cellulomonas alba</name>
    <dbReference type="NCBI Taxonomy" id="3053467"/>
    <lineage>
        <taxon>Bacteria</taxon>
        <taxon>Bacillati</taxon>
        <taxon>Actinomycetota</taxon>
        <taxon>Actinomycetes</taxon>
        <taxon>Micrococcales</taxon>
        <taxon>Cellulomonadaceae</taxon>
        <taxon>Cellulomonas</taxon>
    </lineage>
</organism>
<feature type="domain" description="BPL/LPL catalytic" evidence="2">
    <location>
        <begin position="27"/>
        <end position="235"/>
    </location>
</feature>
<dbReference type="Gene3D" id="3.30.930.10">
    <property type="entry name" value="Bira Bifunctional Protein, Domain 2"/>
    <property type="match status" value="1"/>
</dbReference>
<proteinExistence type="predicted"/>
<dbReference type="EC" id="6.3.4.15" evidence="3"/>
<dbReference type="CDD" id="cd16442">
    <property type="entry name" value="BPL"/>
    <property type="match status" value="1"/>
</dbReference>
<protein>
    <submittedName>
        <fullName evidence="3">Biotin--[acetyl-CoA-carboxylase] ligase</fullName>
        <ecNumber evidence="3">6.3.4.15</ecNumber>
    </submittedName>
</protein>
<name>A0ABT7SHR1_9CELL</name>
<dbReference type="PROSITE" id="PS51733">
    <property type="entry name" value="BPL_LPL_CATALYTIC"/>
    <property type="match status" value="1"/>
</dbReference>
<gene>
    <name evidence="3" type="ORF">QRT04_12380</name>
</gene>
<dbReference type="GO" id="GO:0004077">
    <property type="term" value="F:biotin--[biotin carboxyl-carrier protein] ligase activity"/>
    <property type="evidence" value="ECO:0007669"/>
    <property type="project" value="UniProtKB-EC"/>
</dbReference>
<dbReference type="InterPro" id="IPR045864">
    <property type="entry name" value="aa-tRNA-synth_II/BPL/LPL"/>
</dbReference>
<evidence type="ECO:0000256" key="1">
    <source>
        <dbReference type="ARBA" id="ARBA00022598"/>
    </source>
</evidence>
<accession>A0ABT7SHR1</accession>
<dbReference type="RefSeq" id="WP_289455589.1">
    <property type="nucleotide sequence ID" value="NZ_JAUCGQ010000001.1"/>
</dbReference>
<keyword evidence="1 3" id="KW-0436">Ligase</keyword>
<dbReference type="Gene3D" id="2.30.30.100">
    <property type="match status" value="1"/>
</dbReference>
<reference evidence="3 4" key="1">
    <citation type="submission" date="2023-06" db="EMBL/GenBank/DDBJ databases">
        <title>Cellulomonas sp. MW4 Whole genome sequence.</title>
        <authorList>
            <person name="Park S."/>
        </authorList>
    </citation>
    <scope>NUCLEOTIDE SEQUENCE [LARGE SCALE GENOMIC DNA]</scope>
    <source>
        <strain evidence="3 4">MW4</strain>
    </source>
</reference>
<comment type="caution">
    <text evidence="3">The sequence shown here is derived from an EMBL/GenBank/DDBJ whole genome shotgun (WGS) entry which is preliminary data.</text>
</comment>
<dbReference type="InterPro" id="IPR004408">
    <property type="entry name" value="Biotin_CoA_COase_ligase"/>
</dbReference>
<dbReference type="NCBIfam" id="TIGR00121">
    <property type="entry name" value="birA_ligase"/>
    <property type="match status" value="1"/>
</dbReference>
<evidence type="ECO:0000259" key="2">
    <source>
        <dbReference type="PROSITE" id="PS51733"/>
    </source>
</evidence>
<dbReference type="EMBL" id="JAUCGQ010000001">
    <property type="protein sequence ID" value="MDM7855728.1"/>
    <property type="molecule type" value="Genomic_DNA"/>
</dbReference>
<dbReference type="InterPro" id="IPR004143">
    <property type="entry name" value="BPL_LPL_catalytic"/>
</dbReference>
<keyword evidence="4" id="KW-1185">Reference proteome</keyword>
<dbReference type="Proteomes" id="UP001529338">
    <property type="component" value="Unassembled WGS sequence"/>
</dbReference>
<sequence length="308" mass="31648">MTAPATPLPPTSRRGLRATELEERLVAPAGPLARLDVVDETGSTNEDLAVLVRADPDAWPDVSLLVADHQTGGRGRAGRTWTTPARTAVTGTFSMRAQQTPVHFGWYPLLAGLGAVRALRAVSGVPAALKWPNDVLLPAHDELDGWGAWRKVGGILSEVVSVGAGLGFGLSGTDTPPPVGSAVLIGIGINVLQTADELPVPSATSLLEATGREIAREDVLAALVDGLASVLAEWRAAGNDPLASALPAEVAAACATIGSRVCVELPGGTRVQGLAERLGTDGSLVVVDEAGQAHVVLAGDVRHVRTGR</sequence>
<dbReference type="SUPFAM" id="SSF55681">
    <property type="entry name" value="Class II aaRS and biotin synthetases"/>
    <property type="match status" value="1"/>
</dbReference>